<dbReference type="PANTHER" id="PTHR13954">
    <property type="entry name" value="IRE1-RELATED"/>
    <property type="match status" value="1"/>
</dbReference>
<proteinExistence type="inferred from homology"/>
<dbReference type="Pfam" id="PF00069">
    <property type="entry name" value="Pkinase"/>
    <property type="match status" value="1"/>
</dbReference>
<keyword evidence="1 3" id="KW-0547">Nucleotide-binding</keyword>
<dbReference type="InterPro" id="IPR008271">
    <property type="entry name" value="Ser/Thr_kinase_AS"/>
</dbReference>
<dbReference type="OrthoDB" id="6348592at2759"/>
<feature type="binding site" evidence="3">
    <location>
        <position position="44"/>
    </location>
    <ligand>
        <name>ATP</name>
        <dbReference type="ChEBI" id="CHEBI:30616"/>
    </ligand>
</feature>
<dbReference type="GO" id="GO:0004674">
    <property type="term" value="F:protein serine/threonine kinase activity"/>
    <property type="evidence" value="ECO:0007669"/>
    <property type="project" value="UniProtKB-KW"/>
</dbReference>
<evidence type="ECO:0000256" key="4">
    <source>
        <dbReference type="RuleBase" id="RU000304"/>
    </source>
</evidence>
<dbReference type="AlphaFoldDB" id="A0A0P6GRJ8"/>
<name>A0A0P6GRJ8_9CRUS</name>
<protein>
    <submittedName>
        <fullName evidence="6">Calcium/calmodulin-dependent protein kinase kinase</fullName>
    </submittedName>
</protein>
<dbReference type="GO" id="GO:1990604">
    <property type="term" value="C:IRE1-TRAF2-ASK1 complex"/>
    <property type="evidence" value="ECO:0007669"/>
    <property type="project" value="TreeGrafter"/>
</dbReference>
<reference evidence="6" key="1">
    <citation type="submission" date="2015-10" db="EMBL/GenBank/DDBJ databases">
        <title>EvidentialGene: Evidence-directed Construction of Complete mRNA Transcriptomes without Genomes.</title>
        <authorList>
            <person name="Gilbert D.G."/>
        </authorList>
    </citation>
    <scope>NUCLEOTIDE SEQUENCE</scope>
</reference>
<keyword evidence="2 3" id="KW-0067">ATP-binding</keyword>
<keyword evidence="6" id="KW-0808">Transferase</keyword>
<evidence type="ECO:0000256" key="3">
    <source>
        <dbReference type="PROSITE-ProRule" id="PRU10141"/>
    </source>
</evidence>
<dbReference type="GO" id="GO:0070059">
    <property type="term" value="P:intrinsic apoptotic signaling pathway in response to endoplasmic reticulum stress"/>
    <property type="evidence" value="ECO:0007669"/>
    <property type="project" value="TreeGrafter"/>
</dbReference>
<dbReference type="GO" id="GO:0005524">
    <property type="term" value="F:ATP binding"/>
    <property type="evidence" value="ECO:0007669"/>
    <property type="project" value="UniProtKB-UniRule"/>
</dbReference>
<dbReference type="EMBL" id="GDIQ01082204">
    <property type="protein sequence ID" value="JAN12533.1"/>
    <property type="molecule type" value="Transcribed_RNA"/>
</dbReference>
<dbReference type="GO" id="GO:0051082">
    <property type="term" value="F:unfolded protein binding"/>
    <property type="evidence" value="ECO:0007669"/>
    <property type="project" value="TreeGrafter"/>
</dbReference>
<dbReference type="PROSITE" id="PS00108">
    <property type="entry name" value="PROTEIN_KINASE_ST"/>
    <property type="match status" value="1"/>
</dbReference>
<keyword evidence="4" id="KW-0723">Serine/threonine-protein kinase</keyword>
<dbReference type="PROSITE" id="PS50011">
    <property type="entry name" value="PROTEIN_KINASE_DOM"/>
    <property type="match status" value="1"/>
</dbReference>
<dbReference type="PANTHER" id="PTHR13954:SF6">
    <property type="entry name" value="NON-SPECIFIC SERINE_THREONINE PROTEIN KINASE"/>
    <property type="match status" value="1"/>
</dbReference>
<evidence type="ECO:0000256" key="2">
    <source>
        <dbReference type="ARBA" id="ARBA00022840"/>
    </source>
</evidence>
<sequence>MFAHFFSSKRSQPTMKFDKENVLGRGFSAQVFSGTFNGKDVAIKRIEKSAGLNLDKAAQELEEETMKNLDHPNVLKLLHVQDDNDFKYLILELCVGTIANYVNGTYEGKMPSEIEGMIQMASGLQYIHSKHFVHRDIKPANVLISSTLVLQISDFGLSRTVTTTSGSFDMASGPKGTRVYYSPEFIFTEGKTKEEKEQIRVNVSIDVFSLGCLFFNYLTKGGHPFANGGRPNEVLTPASIQKGEKVLDGEMGLSKNHYAYAMIEGMTEKIPEDRWKLEKVLETLNAKAKSAQTEEIQ</sequence>
<dbReference type="EMBL" id="GDIQ01049967">
    <property type="protein sequence ID" value="JAN44770.1"/>
    <property type="molecule type" value="Transcribed_RNA"/>
</dbReference>
<organism evidence="6">
    <name type="scientific">Daphnia magna</name>
    <dbReference type="NCBI Taxonomy" id="35525"/>
    <lineage>
        <taxon>Eukaryota</taxon>
        <taxon>Metazoa</taxon>
        <taxon>Ecdysozoa</taxon>
        <taxon>Arthropoda</taxon>
        <taxon>Crustacea</taxon>
        <taxon>Branchiopoda</taxon>
        <taxon>Diplostraca</taxon>
        <taxon>Cladocera</taxon>
        <taxon>Anomopoda</taxon>
        <taxon>Daphniidae</taxon>
        <taxon>Daphnia</taxon>
    </lineage>
</organism>
<dbReference type="InterPro" id="IPR000719">
    <property type="entry name" value="Prot_kinase_dom"/>
</dbReference>
<dbReference type="SMART" id="SM00220">
    <property type="entry name" value="S_TKc"/>
    <property type="match status" value="1"/>
</dbReference>
<feature type="domain" description="Protein kinase" evidence="5">
    <location>
        <begin position="17"/>
        <end position="288"/>
    </location>
</feature>
<dbReference type="EMBL" id="GDIQ01049968">
    <property type="protein sequence ID" value="JAN44769.1"/>
    <property type="molecule type" value="Transcribed_RNA"/>
</dbReference>
<dbReference type="Gene3D" id="1.10.510.10">
    <property type="entry name" value="Transferase(Phosphotransferase) domain 1"/>
    <property type="match status" value="1"/>
</dbReference>
<dbReference type="InterPro" id="IPR045133">
    <property type="entry name" value="IRE1/2-like"/>
</dbReference>
<dbReference type="SUPFAM" id="SSF56112">
    <property type="entry name" value="Protein kinase-like (PK-like)"/>
    <property type="match status" value="1"/>
</dbReference>
<accession>A0A0P6GRJ8</accession>
<dbReference type="PROSITE" id="PS00107">
    <property type="entry name" value="PROTEIN_KINASE_ATP"/>
    <property type="match status" value="1"/>
</dbReference>
<evidence type="ECO:0000256" key="1">
    <source>
        <dbReference type="ARBA" id="ARBA00022741"/>
    </source>
</evidence>
<comment type="similarity">
    <text evidence="4">Belongs to the protein kinase superfamily.</text>
</comment>
<dbReference type="GO" id="GO:0004521">
    <property type="term" value="F:RNA endonuclease activity"/>
    <property type="evidence" value="ECO:0007669"/>
    <property type="project" value="InterPro"/>
</dbReference>
<evidence type="ECO:0000259" key="5">
    <source>
        <dbReference type="PROSITE" id="PS50011"/>
    </source>
</evidence>
<evidence type="ECO:0000313" key="6">
    <source>
        <dbReference type="EMBL" id="JAN44769.1"/>
    </source>
</evidence>
<dbReference type="Gene3D" id="3.30.200.20">
    <property type="entry name" value="Phosphorylase Kinase, domain 1"/>
    <property type="match status" value="1"/>
</dbReference>
<dbReference type="GO" id="GO:0036498">
    <property type="term" value="P:IRE1-mediated unfolded protein response"/>
    <property type="evidence" value="ECO:0007669"/>
    <property type="project" value="TreeGrafter"/>
</dbReference>
<keyword evidence="6" id="KW-0418">Kinase</keyword>
<dbReference type="InterPro" id="IPR011009">
    <property type="entry name" value="Kinase-like_dom_sf"/>
</dbReference>
<dbReference type="InterPro" id="IPR017441">
    <property type="entry name" value="Protein_kinase_ATP_BS"/>
</dbReference>